<dbReference type="InterPro" id="IPR035069">
    <property type="entry name" value="TTHA1013/TTHA0281-like"/>
</dbReference>
<proteinExistence type="predicted"/>
<reference evidence="1" key="1">
    <citation type="journal article" date="2014" name="Int. J. Syst. Evol. Microbiol.">
        <title>Complete genome sequence of Corynebacterium casei LMG S-19264T (=DSM 44701T), isolated from a smear-ripened cheese.</title>
        <authorList>
            <consortium name="US DOE Joint Genome Institute (JGI-PGF)"/>
            <person name="Walter F."/>
            <person name="Albersmeier A."/>
            <person name="Kalinowski J."/>
            <person name="Ruckert C."/>
        </authorList>
    </citation>
    <scope>NUCLEOTIDE SEQUENCE</scope>
    <source>
        <strain evidence="1">CGMCC 1.8984</strain>
    </source>
</reference>
<dbReference type="SUPFAM" id="SSF47598">
    <property type="entry name" value="Ribbon-helix-helix"/>
    <property type="match status" value="1"/>
</dbReference>
<evidence type="ECO:0000313" key="1">
    <source>
        <dbReference type="EMBL" id="GGJ94904.1"/>
    </source>
</evidence>
<dbReference type="Proteomes" id="UP000636956">
    <property type="component" value="Unassembled WGS sequence"/>
</dbReference>
<dbReference type="AlphaFoldDB" id="A0A917UY37"/>
<evidence type="ECO:0008006" key="3">
    <source>
        <dbReference type="Google" id="ProtNLM"/>
    </source>
</evidence>
<dbReference type="GO" id="GO:0006355">
    <property type="term" value="P:regulation of DNA-templated transcription"/>
    <property type="evidence" value="ECO:0007669"/>
    <property type="project" value="InterPro"/>
</dbReference>
<dbReference type="SUPFAM" id="SSF143100">
    <property type="entry name" value="TTHA1013/TTHA0281-like"/>
    <property type="match status" value="1"/>
</dbReference>
<dbReference type="InterPro" id="IPR010985">
    <property type="entry name" value="Ribbon_hlx_hlx"/>
</dbReference>
<organism evidence="1 2">
    <name type="scientific">Agromyces bauzanensis</name>
    <dbReference type="NCBI Taxonomy" id="1308924"/>
    <lineage>
        <taxon>Bacteria</taxon>
        <taxon>Bacillati</taxon>
        <taxon>Actinomycetota</taxon>
        <taxon>Actinomycetes</taxon>
        <taxon>Micrococcales</taxon>
        <taxon>Microbacteriaceae</taxon>
        <taxon>Agromyces</taxon>
    </lineage>
</organism>
<dbReference type="Gene3D" id="3.30.160.250">
    <property type="match status" value="1"/>
</dbReference>
<dbReference type="EMBL" id="BMMD01000052">
    <property type="protein sequence ID" value="GGJ94904.1"/>
    <property type="molecule type" value="Genomic_DNA"/>
</dbReference>
<sequence length="114" mass="12659">MNSTIERPAVEHYRYSVEWSAADGEFVATIAEFPSLSWLASTQIEALRGLEAIVTSVIDDMLESGEEVPEPLADRSYSGRVNLRVDPEVHRKLATEALRHGTSLNAYAARLLDQ</sequence>
<dbReference type="InterPro" id="IPR008651">
    <property type="entry name" value="Uncharacterised_HicB"/>
</dbReference>
<dbReference type="Pfam" id="PF05534">
    <property type="entry name" value="HicB"/>
    <property type="match status" value="1"/>
</dbReference>
<comment type="caution">
    <text evidence="1">The sequence shown here is derived from an EMBL/GenBank/DDBJ whole genome shotgun (WGS) entry which is preliminary data.</text>
</comment>
<name>A0A917UY37_9MICO</name>
<keyword evidence="2" id="KW-1185">Reference proteome</keyword>
<dbReference type="RefSeq" id="WP_229662493.1">
    <property type="nucleotide sequence ID" value="NZ_BAABFW010000104.1"/>
</dbReference>
<accession>A0A917UY37</accession>
<protein>
    <recommendedName>
        <fullName evidence="3">Toxin-antitoxin system HicB family antitoxin</fullName>
    </recommendedName>
</protein>
<reference evidence="1" key="2">
    <citation type="submission" date="2020-09" db="EMBL/GenBank/DDBJ databases">
        <authorList>
            <person name="Sun Q."/>
            <person name="Zhou Y."/>
        </authorList>
    </citation>
    <scope>NUCLEOTIDE SEQUENCE</scope>
    <source>
        <strain evidence="1">CGMCC 1.8984</strain>
    </source>
</reference>
<gene>
    <name evidence="1" type="ORF">GCM10011372_36480</name>
</gene>
<evidence type="ECO:0000313" key="2">
    <source>
        <dbReference type="Proteomes" id="UP000636956"/>
    </source>
</evidence>